<feature type="transmembrane region" description="Helical" evidence="1">
    <location>
        <begin position="118"/>
        <end position="141"/>
    </location>
</feature>
<feature type="transmembrane region" description="Helical" evidence="1">
    <location>
        <begin position="12"/>
        <end position="33"/>
    </location>
</feature>
<proteinExistence type="predicted"/>
<comment type="caution">
    <text evidence="2">The sequence shown here is derived from an EMBL/GenBank/DDBJ whole genome shotgun (WGS) entry which is preliminary data.</text>
</comment>
<gene>
    <name evidence="2" type="ORF">TeGR_g9257</name>
</gene>
<feature type="non-terminal residue" evidence="2">
    <location>
        <position position="1"/>
    </location>
</feature>
<reference evidence="2 3" key="1">
    <citation type="journal article" date="2023" name="Commun. Biol.">
        <title>Genome analysis of Parmales, the sister group of diatoms, reveals the evolutionary specialization of diatoms from phago-mixotrophs to photoautotrophs.</title>
        <authorList>
            <person name="Ban H."/>
            <person name="Sato S."/>
            <person name="Yoshikawa S."/>
            <person name="Yamada K."/>
            <person name="Nakamura Y."/>
            <person name="Ichinomiya M."/>
            <person name="Sato N."/>
            <person name="Blanc-Mathieu R."/>
            <person name="Endo H."/>
            <person name="Kuwata A."/>
            <person name="Ogata H."/>
        </authorList>
    </citation>
    <scope>NUCLEOTIDE SEQUENCE [LARGE SCALE GENOMIC DNA]</scope>
</reference>
<dbReference type="Proteomes" id="UP001165060">
    <property type="component" value="Unassembled WGS sequence"/>
</dbReference>
<evidence type="ECO:0000256" key="1">
    <source>
        <dbReference type="SAM" id="Phobius"/>
    </source>
</evidence>
<sequence>APPAPPDDYSSVVELLTGAQGTLAVISALLASFSFSGLHSFSPAPSAPWPLPLLYYLTTSASIGVQLFVCVTCTLMEQHGKVAKGLSMARDGEGRDKYELQLKKWYSHAPFAQFRTRVMLLFMISTPLFSLSLALLCLLTHPYPYSLFSSSCFALSGAALAYHVNWLVEMFRWGVLGITRGGAGAVAQVAFERRASAAEAEPDVRGLFDDGGGPAWESPRKKRGWRRMFRRGSRRSLKGKGE</sequence>
<name>A0ABQ6NBH0_9STRA</name>
<organism evidence="2 3">
    <name type="scientific">Tetraparma gracilis</name>
    <dbReference type="NCBI Taxonomy" id="2962635"/>
    <lineage>
        <taxon>Eukaryota</taxon>
        <taxon>Sar</taxon>
        <taxon>Stramenopiles</taxon>
        <taxon>Ochrophyta</taxon>
        <taxon>Bolidophyceae</taxon>
        <taxon>Parmales</taxon>
        <taxon>Triparmaceae</taxon>
        <taxon>Tetraparma</taxon>
    </lineage>
</organism>
<keyword evidence="1" id="KW-0812">Transmembrane</keyword>
<keyword evidence="1" id="KW-1133">Transmembrane helix</keyword>
<accession>A0ABQ6NBH0</accession>
<keyword evidence="1" id="KW-0472">Membrane</keyword>
<feature type="transmembrane region" description="Helical" evidence="1">
    <location>
        <begin position="147"/>
        <end position="168"/>
    </location>
</feature>
<keyword evidence="3" id="KW-1185">Reference proteome</keyword>
<evidence type="ECO:0000313" key="3">
    <source>
        <dbReference type="Proteomes" id="UP001165060"/>
    </source>
</evidence>
<evidence type="ECO:0000313" key="2">
    <source>
        <dbReference type="EMBL" id="GMI52196.1"/>
    </source>
</evidence>
<feature type="transmembrane region" description="Helical" evidence="1">
    <location>
        <begin position="53"/>
        <end position="76"/>
    </location>
</feature>
<dbReference type="EMBL" id="BRYB01006214">
    <property type="protein sequence ID" value="GMI52196.1"/>
    <property type="molecule type" value="Genomic_DNA"/>
</dbReference>
<protein>
    <submittedName>
        <fullName evidence="2">Uncharacterized protein</fullName>
    </submittedName>
</protein>